<evidence type="ECO:0000256" key="2">
    <source>
        <dbReference type="ARBA" id="ARBA00005582"/>
    </source>
</evidence>
<evidence type="ECO:0000256" key="15">
    <source>
        <dbReference type="ARBA" id="ARBA00041979"/>
    </source>
</evidence>
<evidence type="ECO:0000256" key="17">
    <source>
        <dbReference type="PIRSR" id="PIRSR603561-1"/>
    </source>
</evidence>
<dbReference type="OrthoDB" id="9810648at2"/>
<protein>
    <recommendedName>
        <fullName evidence="13">8-oxo-dGTP diphosphatase</fullName>
        <ecNumber evidence="12">3.6.1.55</ecNumber>
    </recommendedName>
    <alternativeName>
        <fullName evidence="16">7,8-dihydro-8-oxoguanine-triphosphatase</fullName>
    </alternativeName>
    <alternativeName>
        <fullName evidence="15">Mutator protein MutT</fullName>
    </alternativeName>
    <alternativeName>
        <fullName evidence="14">dGTP pyrophosphohydrolase</fullName>
    </alternativeName>
</protein>
<dbReference type="InterPro" id="IPR020476">
    <property type="entry name" value="Nudix_hydrolase"/>
</dbReference>
<dbReference type="GO" id="GO:0006260">
    <property type="term" value="P:DNA replication"/>
    <property type="evidence" value="ECO:0007669"/>
    <property type="project" value="UniProtKB-KW"/>
</dbReference>
<evidence type="ECO:0000256" key="13">
    <source>
        <dbReference type="ARBA" id="ARBA00040794"/>
    </source>
</evidence>
<dbReference type="CDD" id="cd03425">
    <property type="entry name" value="NUDIX_MutT_NudA_like"/>
    <property type="match status" value="1"/>
</dbReference>
<dbReference type="EC" id="3.6.1.55" evidence="12"/>
<dbReference type="PANTHER" id="PTHR47707">
    <property type="entry name" value="8-OXO-DGTP DIPHOSPHATASE"/>
    <property type="match status" value="1"/>
</dbReference>
<gene>
    <name evidence="21" type="primary">mutT</name>
    <name evidence="21" type="ORF">DF185_07400</name>
</gene>
<comment type="caution">
    <text evidence="21">The sequence shown here is derived from an EMBL/GenBank/DDBJ whole genome shotgun (WGS) entry which is preliminary data.</text>
</comment>
<dbReference type="AlphaFoldDB" id="A0A2V4A1E7"/>
<dbReference type="InterPro" id="IPR020084">
    <property type="entry name" value="NUDIX_hydrolase_CS"/>
</dbReference>
<evidence type="ECO:0000256" key="8">
    <source>
        <dbReference type="ARBA" id="ARBA00022842"/>
    </source>
</evidence>
<dbReference type="GO" id="GO:0006281">
    <property type="term" value="P:DNA repair"/>
    <property type="evidence" value="ECO:0007669"/>
    <property type="project" value="UniProtKB-KW"/>
</dbReference>
<keyword evidence="8 18" id="KW-0460">Magnesium</keyword>
<feature type="binding site" evidence="17">
    <location>
        <position position="22"/>
    </location>
    <ligand>
        <name>8-oxo-dGTP</name>
        <dbReference type="ChEBI" id="CHEBI:77896"/>
    </ligand>
</feature>
<dbReference type="InterPro" id="IPR003561">
    <property type="entry name" value="Mutator_MutT"/>
</dbReference>
<keyword evidence="3" id="KW-0515">Mutator protein</keyword>
<sequence length="133" mass="15262">MKPIQVSAAIIRKGDFILVAQRNHHDDLGLKWEFPGGKIEANETDEECMVRELHEEFGIQSKVTGFLGESTHNYGSKIVCLKAFFVEHVSGEFQKRVHQNIKWVHVNELKDMDWAPADIKLVDLLLEYLQSSN</sequence>
<comment type="cofactor">
    <cofactor evidence="1 18">
        <name>Mg(2+)</name>
        <dbReference type="ChEBI" id="CHEBI:18420"/>
    </cofactor>
</comment>
<name>A0A2V4A1E7_9BACT</name>
<dbReference type="SUPFAM" id="SSF55811">
    <property type="entry name" value="Nudix"/>
    <property type="match status" value="1"/>
</dbReference>
<dbReference type="GO" id="GO:0008413">
    <property type="term" value="F:8-oxo-7,8-dihydroguanosine triphosphate pyrophosphatase activity"/>
    <property type="evidence" value="ECO:0007669"/>
    <property type="project" value="InterPro"/>
</dbReference>
<dbReference type="NCBIfam" id="TIGR00586">
    <property type="entry name" value="mutt"/>
    <property type="match status" value="1"/>
</dbReference>
<comment type="catalytic activity">
    <reaction evidence="11">
        <text>8-oxo-GTP + H2O = 8-oxo-GMP + diphosphate + H(+)</text>
        <dbReference type="Rhea" id="RHEA:67616"/>
        <dbReference type="ChEBI" id="CHEBI:15377"/>
        <dbReference type="ChEBI" id="CHEBI:15378"/>
        <dbReference type="ChEBI" id="CHEBI:33019"/>
        <dbReference type="ChEBI" id="CHEBI:143553"/>
        <dbReference type="ChEBI" id="CHEBI:145694"/>
    </reaction>
</comment>
<evidence type="ECO:0000256" key="3">
    <source>
        <dbReference type="ARBA" id="ARBA00022457"/>
    </source>
</evidence>
<evidence type="ECO:0000256" key="11">
    <source>
        <dbReference type="ARBA" id="ARBA00036904"/>
    </source>
</evidence>
<evidence type="ECO:0000256" key="4">
    <source>
        <dbReference type="ARBA" id="ARBA00022705"/>
    </source>
</evidence>
<keyword evidence="9" id="KW-0234">DNA repair</keyword>
<accession>A0A2V4A1E7</accession>
<proteinExistence type="inferred from homology"/>
<evidence type="ECO:0000313" key="21">
    <source>
        <dbReference type="EMBL" id="PXY02468.1"/>
    </source>
</evidence>
<keyword evidence="5 18" id="KW-0479">Metal-binding</keyword>
<feature type="binding site" evidence="17">
    <location>
        <begin position="33"/>
        <end position="36"/>
    </location>
    <ligand>
        <name>8-oxo-dGTP</name>
        <dbReference type="ChEBI" id="CHEBI:77896"/>
    </ligand>
</feature>
<keyword evidence="6" id="KW-0227">DNA damage</keyword>
<comment type="catalytic activity">
    <reaction evidence="10">
        <text>8-oxo-dGTP + H2O = 8-oxo-dGMP + diphosphate + H(+)</text>
        <dbReference type="Rhea" id="RHEA:31575"/>
        <dbReference type="ChEBI" id="CHEBI:15377"/>
        <dbReference type="ChEBI" id="CHEBI:15378"/>
        <dbReference type="ChEBI" id="CHEBI:33019"/>
        <dbReference type="ChEBI" id="CHEBI:63224"/>
        <dbReference type="ChEBI" id="CHEBI:77896"/>
        <dbReference type="EC" id="3.6.1.55"/>
    </reaction>
</comment>
<evidence type="ECO:0000259" key="20">
    <source>
        <dbReference type="PROSITE" id="PS51462"/>
    </source>
</evidence>
<evidence type="ECO:0000256" key="9">
    <source>
        <dbReference type="ARBA" id="ARBA00023204"/>
    </source>
</evidence>
<evidence type="ECO:0000256" key="18">
    <source>
        <dbReference type="PIRSR" id="PIRSR603561-2"/>
    </source>
</evidence>
<evidence type="ECO:0000256" key="5">
    <source>
        <dbReference type="ARBA" id="ARBA00022723"/>
    </source>
</evidence>
<evidence type="ECO:0000256" key="12">
    <source>
        <dbReference type="ARBA" id="ARBA00038905"/>
    </source>
</evidence>
<dbReference type="GO" id="GO:0046872">
    <property type="term" value="F:metal ion binding"/>
    <property type="evidence" value="ECO:0007669"/>
    <property type="project" value="UniProtKB-KW"/>
</dbReference>
<keyword evidence="4" id="KW-0235">DNA replication</keyword>
<comment type="similarity">
    <text evidence="2 19">Belongs to the Nudix hydrolase family.</text>
</comment>
<dbReference type="InterPro" id="IPR015797">
    <property type="entry name" value="NUDIX_hydrolase-like_dom_sf"/>
</dbReference>
<evidence type="ECO:0000256" key="19">
    <source>
        <dbReference type="RuleBase" id="RU003476"/>
    </source>
</evidence>
<evidence type="ECO:0000256" key="6">
    <source>
        <dbReference type="ARBA" id="ARBA00022763"/>
    </source>
</evidence>
<dbReference type="GO" id="GO:0044715">
    <property type="term" value="F:8-oxo-dGDP phosphatase activity"/>
    <property type="evidence" value="ECO:0007669"/>
    <property type="project" value="TreeGrafter"/>
</dbReference>
<feature type="binding site" evidence="18">
    <location>
        <position position="36"/>
    </location>
    <ligand>
        <name>Mg(2+)</name>
        <dbReference type="ChEBI" id="CHEBI:18420"/>
    </ligand>
</feature>
<evidence type="ECO:0000256" key="16">
    <source>
        <dbReference type="ARBA" id="ARBA00042798"/>
    </source>
</evidence>
<dbReference type="GO" id="GO:0044716">
    <property type="term" value="F:8-oxo-GDP phosphatase activity"/>
    <property type="evidence" value="ECO:0007669"/>
    <property type="project" value="TreeGrafter"/>
</dbReference>
<dbReference type="PROSITE" id="PS51462">
    <property type="entry name" value="NUDIX"/>
    <property type="match status" value="1"/>
</dbReference>
<dbReference type="Gene3D" id="3.90.79.10">
    <property type="entry name" value="Nucleoside Triphosphate Pyrophosphohydrolase"/>
    <property type="match status" value="1"/>
</dbReference>
<feature type="binding site" evidence="18">
    <location>
        <position position="56"/>
    </location>
    <ligand>
        <name>Mg(2+)</name>
        <dbReference type="ChEBI" id="CHEBI:18420"/>
    </ligand>
</feature>
<dbReference type="InterPro" id="IPR047127">
    <property type="entry name" value="MutT-like"/>
</dbReference>
<dbReference type="Pfam" id="PF00293">
    <property type="entry name" value="NUDIX"/>
    <property type="match status" value="1"/>
</dbReference>
<dbReference type="PANTHER" id="PTHR47707:SF1">
    <property type="entry name" value="NUDIX HYDROLASE FAMILY PROTEIN"/>
    <property type="match status" value="1"/>
</dbReference>
<dbReference type="RefSeq" id="WP_110360101.1">
    <property type="nucleotide sequence ID" value="NZ_QFLI01000002.1"/>
</dbReference>
<dbReference type="GO" id="GO:0035539">
    <property type="term" value="F:8-oxo-7,8-dihydrodeoxyguanosine triphosphate pyrophosphatase activity"/>
    <property type="evidence" value="ECO:0007669"/>
    <property type="project" value="UniProtKB-EC"/>
</dbReference>
<dbReference type="PROSITE" id="PS00893">
    <property type="entry name" value="NUDIX_BOX"/>
    <property type="match status" value="1"/>
</dbReference>
<reference evidence="21 22" key="1">
    <citation type="submission" date="2018-05" db="EMBL/GenBank/DDBJ databases">
        <title>Marinifilum breve JC075T sp. nov., a marine bacterium isolated from Yongle Blue Hole in the South China Sea.</title>
        <authorList>
            <person name="Fu T."/>
        </authorList>
    </citation>
    <scope>NUCLEOTIDE SEQUENCE [LARGE SCALE GENOMIC DNA]</scope>
    <source>
        <strain evidence="21 22">JC075</strain>
    </source>
</reference>
<evidence type="ECO:0000256" key="14">
    <source>
        <dbReference type="ARBA" id="ARBA00041592"/>
    </source>
</evidence>
<dbReference type="EMBL" id="QFLI01000002">
    <property type="protein sequence ID" value="PXY02468.1"/>
    <property type="molecule type" value="Genomic_DNA"/>
</dbReference>
<keyword evidence="22" id="KW-1185">Reference proteome</keyword>
<dbReference type="InterPro" id="IPR000086">
    <property type="entry name" value="NUDIX_hydrolase_dom"/>
</dbReference>
<evidence type="ECO:0000313" key="22">
    <source>
        <dbReference type="Proteomes" id="UP000248079"/>
    </source>
</evidence>
<organism evidence="21 22">
    <name type="scientific">Marinifilum breve</name>
    <dbReference type="NCBI Taxonomy" id="2184082"/>
    <lineage>
        <taxon>Bacteria</taxon>
        <taxon>Pseudomonadati</taxon>
        <taxon>Bacteroidota</taxon>
        <taxon>Bacteroidia</taxon>
        <taxon>Marinilabiliales</taxon>
        <taxon>Marinifilaceae</taxon>
    </lineage>
</organism>
<keyword evidence="7 19" id="KW-0378">Hydrolase</keyword>
<evidence type="ECO:0000256" key="10">
    <source>
        <dbReference type="ARBA" id="ARBA00035861"/>
    </source>
</evidence>
<dbReference type="PRINTS" id="PR00502">
    <property type="entry name" value="NUDIXFAMILY"/>
</dbReference>
<feature type="domain" description="Nudix hydrolase" evidence="20">
    <location>
        <begin position="1"/>
        <end position="127"/>
    </location>
</feature>
<evidence type="ECO:0000256" key="1">
    <source>
        <dbReference type="ARBA" id="ARBA00001946"/>
    </source>
</evidence>
<dbReference type="Proteomes" id="UP000248079">
    <property type="component" value="Unassembled WGS sequence"/>
</dbReference>
<evidence type="ECO:0000256" key="7">
    <source>
        <dbReference type="ARBA" id="ARBA00022801"/>
    </source>
</evidence>